<dbReference type="PROSITE" id="PS01009">
    <property type="entry name" value="CRISP_1"/>
    <property type="match status" value="1"/>
</dbReference>
<reference evidence="3" key="1">
    <citation type="submission" date="2017-03" db="EMBL/GenBank/DDBJ databases">
        <authorList>
            <person name="QRISCLOUD D."/>
        </authorList>
    </citation>
    <scope>NUCLEOTIDE SEQUENCE</scope>
</reference>
<feature type="chain" id="PRO_5019796615" evidence="1">
    <location>
        <begin position="20"/>
        <end position="420"/>
    </location>
</feature>
<dbReference type="Pfam" id="PF00188">
    <property type="entry name" value="CAP"/>
    <property type="match status" value="1"/>
</dbReference>
<evidence type="ECO:0000313" key="3">
    <source>
        <dbReference type="EMBL" id="SMD29989.1"/>
    </source>
</evidence>
<dbReference type="CDD" id="cd05380">
    <property type="entry name" value="CAP_euk"/>
    <property type="match status" value="1"/>
</dbReference>
<dbReference type="InterPro" id="IPR014044">
    <property type="entry name" value="CAP_dom"/>
</dbReference>
<keyword evidence="1" id="KW-0732">Signal</keyword>
<dbReference type="SUPFAM" id="SSF55797">
    <property type="entry name" value="PR-1-like"/>
    <property type="match status" value="1"/>
</dbReference>
<reference evidence="3" key="2">
    <citation type="submission" date="2019-04" db="EMBL/GenBank/DDBJ databases">
        <title>Unravelling the molecular evolution of spider venoms.</title>
        <authorList>
            <person name="Pineda S."/>
        </authorList>
    </citation>
    <scope>NUCLEOTIDE SEQUENCE</scope>
</reference>
<dbReference type="InterPro" id="IPR018244">
    <property type="entry name" value="Allrgn_V5/Tpx1_CS"/>
</dbReference>
<dbReference type="Gene3D" id="3.40.33.10">
    <property type="entry name" value="CAP"/>
    <property type="match status" value="1"/>
</dbReference>
<dbReference type="PANTHER" id="PTHR10334">
    <property type="entry name" value="CYSTEINE-RICH SECRETORY PROTEIN-RELATED"/>
    <property type="match status" value="1"/>
</dbReference>
<dbReference type="InterPro" id="IPR035940">
    <property type="entry name" value="CAP_sf"/>
</dbReference>
<feature type="domain" description="SCP" evidence="2">
    <location>
        <begin position="55"/>
        <end position="224"/>
    </location>
</feature>
<name>A0A482ZHN1_LATHA</name>
<accession>A0A482ZHN1</accession>
<protein>
    <submittedName>
        <fullName evidence="3">U25-Theriditoxin-Lha1a_1</fullName>
    </submittedName>
</protein>
<evidence type="ECO:0000256" key="1">
    <source>
        <dbReference type="SAM" id="SignalP"/>
    </source>
</evidence>
<dbReference type="PRINTS" id="PR00838">
    <property type="entry name" value="V5ALLERGEN"/>
</dbReference>
<dbReference type="SMART" id="SM00198">
    <property type="entry name" value="SCP"/>
    <property type="match status" value="1"/>
</dbReference>
<sequence length="420" mass="46516">MISVTIVVVALALPFCSIAEESCPEKFLRFSKDHSFCKPTNATCKYVIKSFPTKEEQIEIVNLHNMYRNKVALGDEKLGGGLDSASNMLAVSWDDELAEIAQKWAEQCLFEHDCGECRASSSFSVGQNIGIMMYSCSPGNCEPKQANWSGTVYMFYKEVGEFDKELVKEVDFSGPMIGHFTQVIWAETYKVGCGYASYEEPFYGMDGAKQLHVCNYGPAGNLGRIYMEGPPCSKCPENSCCGESCNKEYPGLCFLSSYPPKYPTEEKATLYFCAFQENDPNCEFDSEGAQSWKLTKTAGGTFLSIIVQGGSSAVARFRKLIKVKNGACMNISLRKGPSVAGEKEDSAVDVEIENNGEKDLISLWTYPGADFITSPVQMLYDGEIKFSLQMSVSAGATPQYLEIRQIEITEEPLPNYRKLV</sequence>
<dbReference type="EMBL" id="HAGP01000052">
    <property type="protein sequence ID" value="SMD29989.1"/>
    <property type="molecule type" value="Transcribed_RNA"/>
</dbReference>
<dbReference type="PRINTS" id="PR00837">
    <property type="entry name" value="V5TPXLIKE"/>
</dbReference>
<dbReference type="InterPro" id="IPR001283">
    <property type="entry name" value="CRISP-related"/>
</dbReference>
<organism evidence="3">
    <name type="scientific">Latrodectus hasselti</name>
    <name type="common">Redback spider</name>
    <dbReference type="NCBI Taxonomy" id="256736"/>
    <lineage>
        <taxon>Eukaryota</taxon>
        <taxon>Metazoa</taxon>
        <taxon>Ecdysozoa</taxon>
        <taxon>Arthropoda</taxon>
        <taxon>Chelicerata</taxon>
        <taxon>Arachnida</taxon>
        <taxon>Araneae</taxon>
        <taxon>Araneomorphae</taxon>
        <taxon>Entelegynae</taxon>
        <taxon>Araneoidea</taxon>
        <taxon>Theridiidae</taxon>
        <taxon>Latrodectus</taxon>
    </lineage>
</organism>
<dbReference type="GO" id="GO:0005576">
    <property type="term" value="C:extracellular region"/>
    <property type="evidence" value="ECO:0007669"/>
    <property type="project" value="InterPro"/>
</dbReference>
<feature type="signal peptide" evidence="1">
    <location>
        <begin position="1"/>
        <end position="19"/>
    </location>
</feature>
<dbReference type="InterPro" id="IPR002413">
    <property type="entry name" value="V5_allergen-like"/>
</dbReference>
<proteinExistence type="predicted"/>
<dbReference type="AlphaFoldDB" id="A0A482ZHN1"/>
<evidence type="ECO:0000259" key="2">
    <source>
        <dbReference type="SMART" id="SM00198"/>
    </source>
</evidence>